<reference evidence="9 10" key="1">
    <citation type="submission" date="2017-09" db="EMBL/GenBank/DDBJ databases">
        <title>Arcobacter canalis sp. nov., a new species isolated from a water canal contaminated with urban sewage.</title>
        <authorList>
            <person name="Perez-Cataluna A."/>
            <person name="Salas-Masso N."/>
            <person name="Figueras M.J."/>
        </authorList>
    </citation>
    <scope>NUCLEOTIDE SEQUENCE [LARGE SCALE GENOMIC DNA]</scope>
    <source>
        <strain evidence="9 10">F98-3</strain>
    </source>
</reference>
<dbReference type="PANTHER" id="PTHR30629:SF2">
    <property type="entry name" value="PROPHAGE INTEGRASE INTS-RELATED"/>
    <property type="match status" value="1"/>
</dbReference>
<evidence type="ECO:0000256" key="1">
    <source>
        <dbReference type="ARBA" id="ARBA00008857"/>
    </source>
</evidence>
<dbReference type="GO" id="GO:0015074">
    <property type="term" value="P:DNA integration"/>
    <property type="evidence" value="ECO:0007669"/>
    <property type="project" value="UniProtKB-KW"/>
</dbReference>
<accession>A0A2G1DLS2</accession>
<reference evidence="8 11" key="2">
    <citation type="submission" date="2018-08" db="EMBL/GenBank/DDBJ databases">
        <title>Complete genome of the Arcobacter molluscorum type strain LMG 25693.</title>
        <authorList>
            <person name="Miller W.G."/>
            <person name="Yee E."/>
            <person name="Bono J.L."/>
        </authorList>
    </citation>
    <scope>NUCLEOTIDE SEQUENCE [LARGE SCALE GENOMIC DNA]</scope>
    <source>
        <strain evidence="8 11">CECT 7696</strain>
    </source>
</reference>
<evidence type="ECO:0000259" key="7">
    <source>
        <dbReference type="PROSITE" id="PS51900"/>
    </source>
</evidence>
<name>A0A2G1DLS2_9BACT</name>
<organism evidence="9 10">
    <name type="scientific">Malaciobacter molluscorum LMG 25693</name>
    <dbReference type="NCBI Taxonomy" id="870501"/>
    <lineage>
        <taxon>Bacteria</taxon>
        <taxon>Pseudomonadati</taxon>
        <taxon>Campylobacterota</taxon>
        <taxon>Epsilonproteobacteria</taxon>
        <taxon>Campylobacterales</taxon>
        <taxon>Arcobacteraceae</taxon>
        <taxon>Malaciobacter</taxon>
    </lineage>
</organism>
<dbReference type="InterPro" id="IPR050808">
    <property type="entry name" value="Phage_Integrase"/>
</dbReference>
<feature type="domain" description="Tyr recombinase" evidence="6">
    <location>
        <begin position="181"/>
        <end position="358"/>
    </location>
</feature>
<dbReference type="PROSITE" id="PS51900">
    <property type="entry name" value="CB"/>
    <property type="match status" value="1"/>
</dbReference>
<proteinExistence type="inferred from homology"/>
<evidence type="ECO:0000256" key="2">
    <source>
        <dbReference type="ARBA" id="ARBA00022908"/>
    </source>
</evidence>
<keyword evidence="2" id="KW-0229">DNA integration</keyword>
<evidence type="ECO:0000313" key="10">
    <source>
        <dbReference type="Proteomes" id="UP000221222"/>
    </source>
</evidence>
<protein>
    <submittedName>
        <fullName evidence="8">Site-specific tyrosine recombinase, phage integrase family (INT_Rci_Hp1_C domain)</fullName>
    </submittedName>
</protein>
<dbReference type="EMBL" id="NXFY01000001">
    <property type="protein sequence ID" value="PHO19448.1"/>
    <property type="molecule type" value="Genomic_DNA"/>
</dbReference>
<evidence type="ECO:0000313" key="8">
    <source>
        <dbReference type="EMBL" id="AXX92220.1"/>
    </source>
</evidence>
<dbReference type="GO" id="GO:0003677">
    <property type="term" value="F:DNA binding"/>
    <property type="evidence" value="ECO:0007669"/>
    <property type="project" value="UniProtKB-UniRule"/>
</dbReference>
<dbReference type="EMBL" id="CP032098">
    <property type="protein sequence ID" value="AXX92220.1"/>
    <property type="molecule type" value="Genomic_DNA"/>
</dbReference>
<dbReference type="InterPro" id="IPR004107">
    <property type="entry name" value="Integrase_SAM-like_N"/>
</dbReference>
<evidence type="ECO:0000313" key="9">
    <source>
        <dbReference type="EMBL" id="PHO19448.1"/>
    </source>
</evidence>
<dbReference type="Pfam" id="PF00589">
    <property type="entry name" value="Phage_integrase"/>
    <property type="match status" value="1"/>
</dbReference>
<dbReference type="PANTHER" id="PTHR30629">
    <property type="entry name" value="PROPHAGE INTEGRASE"/>
    <property type="match status" value="1"/>
</dbReference>
<dbReference type="Gene3D" id="1.10.443.10">
    <property type="entry name" value="Intergrase catalytic core"/>
    <property type="match status" value="1"/>
</dbReference>
<evidence type="ECO:0000313" key="11">
    <source>
        <dbReference type="Proteomes" id="UP000262712"/>
    </source>
</evidence>
<evidence type="ECO:0000256" key="5">
    <source>
        <dbReference type="PROSITE-ProRule" id="PRU01248"/>
    </source>
</evidence>
<dbReference type="Proteomes" id="UP000221222">
    <property type="component" value="Unassembled WGS sequence"/>
</dbReference>
<dbReference type="AlphaFoldDB" id="A0A2G1DLS2"/>
<dbReference type="InterPro" id="IPR044068">
    <property type="entry name" value="CB"/>
</dbReference>
<dbReference type="InterPro" id="IPR002104">
    <property type="entry name" value="Integrase_catalytic"/>
</dbReference>
<keyword evidence="3 5" id="KW-0238">DNA-binding</keyword>
<gene>
    <name evidence="8" type="ORF">AMOL_1239</name>
    <name evidence="9" type="ORF">CPU12_01320</name>
</gene>
<sequence length="362" mass="42806">MGIPKLTSTKYKGIGFYKDKIKGKVYIGTYRINGKLYRKIVGYENDEYRTNEKIAFLKKEEFKEKILKGTSSTKKKLFFKDIWQEYITHLRNSQYCSNKTIETKVSTYNVHYKPIFDNLNISKITNYQIQQFANNCLKTKAPKSVLNYVSDLSAFFNYAIRYKLINENPAKNIDLPKFDNERVYPLTVEESKKLFNTILNYHEELYRGVFTFLLQGRRKEEVLNITWDMIDLEKKEYTIRYEENKARKNMTYLMNDELYDILINIEDKEGYVFKSPKTKGKLENIRHAWKRIKFTAGIEKDMTIHELRHLLGYTLLNEANQTEEVTAAVLGQTTKKATKRYAKVRQNVAALGLKKAFDYLKE</sequence>
<dbReference type="KEGG" id="amol:AMOL_1239"/>
<comment type="similarity">
    <text evidence="1">Belongs to the 'phage' integrase family.</text>
</comment>
<dbReference type="InterPro" id="IPR013762">
    <property type="entry name" value="Integrase-like_cat_sf"/>
</dbReference>
<dbReference type="GO" id="GO:0006310">
    <property type="term" value="P:DNA recombination"/>
    <property type="evidence" value="ECO:0007669"/>
    <property type="project" value="UniProtKB-KW"/>
</dbReference>
<dbReference type="PROSITE" id="PS51898">
    <property type="entry name" value="TYR_RECOMBINASE"/>
    <property type="match status" value="1"/>
</dbReference>
<keyword evidence="4" id="KW-0233">DNA recombination</keyword>
<evidence type="ECO:0000259" key="6">
    <source>
        <dbReference type="PROSITE" id="PS51898"/>
    </source>
</evidence>
<dbReference type="Gene3D" id="1.10.150.130">
    <property type="match status" value="1"/>
</dbReference>
<dbReference type="SUPFAM" id="SSF56349">
    <property type="entry name" value="DNA breaking-rejoining enzymes"/>
    <property type="match status" value="1"/>
</dbReference>
<evidence type="ECO:0000256" key="4">
    <source>
        <dbReference type="ARBA" id="ARBA00023172"/>
    </source>
</evidence>
<keyword evidence="10" id="KW-1185">Reference proteome</keyword>
<dbReference type="InterPro" id="IPR011010">
    <property type="entry name" value="DNA_brk_join_enz"/>
</dbReference>
<dbReference type="InterPro" id="IPR010998">
    <property type="entry name" value="Integrase_recombinase_N"/>
</dbReference>
<evidence type="ECO:0000256" key="3">
    <source>
        <dbReference type="ARBA" id="ARBA00023125"/>
    </source>
</evidence>
<dbReference type="Pfam" id="PF14659">
    <property type="entry name" value="Phage_int_SAM_3"/>
    <property type="match status" value="1"/>
</dbReference>
<dbReference type="Proteomes" id="UP000262712">
    <property type="component" value="Chromosome"/>
</dbReference>
<feature type="domain" description="Core-binding (CB)" evidence="7">
    <location>
        <begin position="77"/>
        <end position="160"/>
    </location>
</feature>
<dbReference type="RefSeq" id="WP_099341264.1">
    <property type="nucleotide sequence ID" value="NZ_CP032098.1"/>
</dbReference>